<dbReference type="PANTHER" id="PTHR30294:SF29">
    <property type="entry name" value="MULTIDRUG ABC TRANSPORTER PERMEASE YBHS-RELATED"/>
    <property type="match status" value="1"/>
</dbReference>
<protein>
    <submittedName>
        <fullName evidence="8">ABC-2 type transport system permease protein</fullName>
    </submittedName>
</protein>
<dbReference type="GO" id="GO:0140359">
    <property type="term" value="F:ABC-type transporter activity"/>
    <property type="evidence" value="ECO:0007669"/>
    <property type="project" value="InterPro"/>
</dbReference>
<evidence type="ECO:0000256" key="4">
    <source>
        <dbReference type="ARBA" id="ARBA00022989"/>
    </source>
</evidence>
<dbReference type="Pfam" id="PF12698">
    <property type="entry name" value="ABC2_membrane_3"/>
    <property type="match status" value="1"/>
</dbReference>
<dbReference type="GO" id="GO:0005886">
    <property type="term" value="C:plasma membrane"/>
    <property type="evidence" value="ECO:0007669"/>
    <property type="project" value="UniProtKB-SubCell"/>
</dbReference>
<dbReference type="InterPro" id="IPR051449">
    <property type="entry name" value="ABC-2_transporter_component"/>
</dbReference>
<feature type="transmembrane region" description="Helical" evidence="6">
    <location>
        <begin position="284"/>
        <end position="303"/>
    </location>
</feature>
<evidence type="ECO:0000256" key="3">
    <source>
        <dbReference type="ARBA" id="ARBA00022692"/>
    </source>
</evidence>
<reference evidence="9" key="1">
    <citation type="submission" date="2016-11" db="EMBL/GenBank/DDBJ databases">
        <authorList>
            <person name="Varghese N."/>
            <person name="Submissions S."/>
        </authorList>
    </citation>
    <scope>NUCLEOTIDE SEQUENCE [LARGE SCALE GENOMIC DNA]</scope>
    <source>
        <strain evidence="9">DSM 15807</strain>
    </source>
</reference>
<feature type="transmembrane region" description="Helical" evidence="6">
    <location>
        <begin position="253"/>
        <end position="272"/>
    </location>
</feature>
<feature type="transmembrane region" description="Helical" evidence="6">
    <location>
        <begin position="219"/>
        <end position="241"/>
    </location>
</feature>
<keyword evidence="9" id="KW-1185">Reference proteome</keyword>
<dbReference type="RefSeq" id="WP_073073704.1">
    <property type="nucleotide sequence ID" value="NZ_FQXN01000006.1"/>
</dbReference>
<dbReference type="Gene3D" id="3.40.1710.10">
    <property type="entry name" value="abc type-2 transporter like domain"/>
    <property type="match status" value="1"/>
</dbReference>
<evidence type="ECO:0000313" key="9">
    <source>
        <dbReference type="Proteomes" id="UP000242592"/>
    </source>
</evidence>
<dbReference type="AlphaFoldDB" id="A0A1M5TUQ2"/>
<keyword evidence="4 6" id="KW-1133">Transmembrane helix</keyword>
<dbReference type="EMBL" id="FQXN01000006">
    <property type="protein sequence ID" value="SHH54517.1"/>
    <property type="molecule type" value="Genomic_DNA"/>
</dbReference>
<feature type="transmembrane region" description="Helical" evidence="6">
    <location>
        <begin position="15"/>
        <end position="41"/>
    </location>
</feature>
<dbReference type="InterPro" id="IPR013525">
    <property type="entry name" value="ABC2_TM"/>
</dbReference>
<evidence type="ECO:0000256" key="6">
    <source>
        <dbReference type="SAM" id="Phobius"/>
    </source>
</evidence>
<dbReference type="PANTHER" id="PTHR30294">
    <property type="entry name" value="MEMBRANE COMPONENT OF ABC TRANSPORTER YHHJ-RELATED"/>
    <property type="match status" value="1"/>
</dbReference>
<accession>A0A1M5TUQ2</accession>
<evidence type="ECO:0000313" key="8">
    <source>
        <dbReference type="EMBL" id="SHH54517.1"/>
    </source>
</evidence>
<evidence type="ECO:0000259" key="7">
    <source>
        <dbReference type="Pfam" id="PF12698"/>
    </source>
</evidence>
<keyword evidence="5 6" id="KW-0472">Membrane</keyword>
<proteinExistence type="predicted"/>
<keyword evidence="2" id="KW-1003">Cell membrane</keyword>
<name>A0A1M5TUQ2_9BACT</name>
<evidence type="ECO:0000256" key="1">
    <source>
        <dbReference type="ARBA" id="ARBA00004651"/>
    </source>
</evidence>
<dbReference type="STRING" id="1123380.SAMN02745199_1488"/>
<organism evidence="8 9">
    <name type="scientific">Thermosipho atlanticus DSM 15807</name>
    <dbReference type="NCBI Taxonomy" id="1123380"/>
    <lineage>
        <taxon>Bacteria</taxon>
        <taxon>Thermotogati</taxon>
        <taxon>Thermotogota</taxon>
        <taxon>Thermotogae</taxon>
        <taxon>Thermotogales</taxon>
        <taxon>Fervidobacteriaceae</taxon>
        <taxon>Thermosipho</taxon>
    </lineage>
</organism>
<gene>
    <name evidence="8" type="ORF">SAMN02745199_1488</name>
</gene>
<dbReference type="Proteomes" id="UP000242592">
    <property type="component" value="Unassembled WGS sequence"/>
</dbReference>
<evidence type="ECO:0000256" key="2">
    <source>
        <dbReference type="ARBA" id="ARBA00022475"/>
    </source>
</evidence>
<dbReference type="OrthoDB" id="36814at2"/>
<feature type="transmembrane region" description="Helical" evidence="6">
    <location>
        <begin position="175"/>
        <end position="198"/>
    </location>
</feature>
<evidence type="ECO:0000256" key="5">
    <source>
        <dbReference type="ARBA" id="ARBA00023136"/>
    </source>
</evidence>
<feature type="domain" description="ABC-2 type transporter transmembrane" evidence="7">
    <location>
        <begin position="17"/>
        <end position="355"/>
    </location>
</feature>
<keyword evidence="3 6" id="KW-0812">Transmembrane</keyword>
<sequence length="365" mass="40595">MRLVLELKRILNKPINIILIILLPLLLTIASIVFFNGFGIVNVKLGVYNMDNSPLSQFTIKLVMSFFKGGTLTYVDENYTKKLETGELNAVLIIPANFTNALYKGQKVSIDFIPSPVDLQLSVGIFNVLNSIFKDLSGTPFFDPKVLRYLFVSEGSPAPEFTPKAKNFSTEFGDLFSPAILFLSVVFLILSIGILSIVNDRELGLISIFKVNNEKWYKYALIKFTVLFVLGIIISLVVYFAGLTFGINIPINIFLPLALLGVLFHSSLSLILSSLSPNKTVANILSISFAMFFFFSSGSITPVSSLPKFMFKLASYTPVYKLTYAIRNYQLNGASILGEINYLLIISFITSAIMILTVKKEFAKK</sequence>
<feature type="transmembrane region" description="Helical" evidence="6">
    <location>
        <begin position="340"/>
        <end position="358"/>
    </location>
</feature>
<comment type="subcellular location">
    <subcellularLocation>
        <location evidence="1">Cell membrane</location>
        <topology evidence="1">Multi-pass membrane protein</topology>
    </subcellularLocation>
</comment>